<keyword evidence="1" id="KW-0812">Transmembrane</keyword>
<evidence type="ECO:0000259" key="3">
    <source>
        <dbReference type="Pfam" id="PF16344"/>
    </source>
</evidence>
<dbReference type="EMBL" id="WSQA01000003">
    <property type="protein sequence ID" value="MVZ61435.1"/>
    <property type="molecule type" value="Genomic_DNA"/>
</dbReference>
<feature type="domain" description="FecR protein" evidence="2">
    <location>
        <begin position="179"/>
        <end position="272"/>
    </location>
</feature>
<dbReference type="RefSeq" id="WP_160368077.1">
    <property type="nucleotide sequence ID" value="NZ_WSQA01000003.1"/>
</dbReference>
<evidence type="ECO:0000313" key="4">
    <source>
        <dbReference type="EMBL" id="MVZ61435.1"/>
    </source>
</evidence>
<gene>
    <name evidence="4" type="ORF">GQF63_05315</name>
</gene>
<accession>A0A6N8KVL8</accession>
<keyword evidence="5" id="KW-1185">Reference proteome</keyword>
<evidence type="ECO:0000259" key="2">
    <source>
        <dbReference type="Pfam" id="PF04773"/>
    </source>
</evidence>
<feature type="transmembrane region" description="Helical" evidence="1">
    <location>
        <begin position="92"/>
        <end position="110"/>
    </location>
</feature>
<dbReference type="InterPro" id="IPR032508">
    <property type="entry name" value="FecR_C"/>
</dbReference>
<dbReference type="Proteomes" id="UP000435036">
    <property type="component" value="Unassembled WGS sequence"/>
</dbReference>
<feature type="domain" description="Protein FecR C-terminal" evidence="3">
    <location>
        <begin position="313"/>
        <end position="384"/>
    </location>
</feature>
<name>A0A6N8KVL8_9SPHI</name>
<dbReference type="Gene3D" id="2.60.120.1440">
    <property type="match status" value="1"/>
</dbReference>
<keyword evidence="1" id="KW-1133">Transmembrane helix</keyword>
<dbReference type="InterPro" id="IPR012373">
    <property type="entry name" value="Ferrdict_sens_TM"/>
</dbReference>
<dbReference type="Pfam" id="PF16344">
    <property type="entry name" value="FecR_C"/>
    <property type="match status" value="1"/>
</dbReference>
<proteinExistence type="predicted"/>
<keyword evidence="1" id="KW-0472">Membrane</keyword>
<dbReference type="Gene3D" id="3.55.50.30">
    <property type="match status" value="1"/>
</dbReference>
<evidence type="ECO:0000256" key="1">
    <source>
        <dbReference type="SAM" id="Phobius"/>
    </source>
</evidence>
<sequence length="390" mass="43875">MNKKETITKLYQRYLQDDLHAEELMTFLQLVEDPANQPILQELIGQSFQDFQAQPSLSDSEEAFTRFKNQVLQQPAPDILPIRTRKPSYLKWLPYAAVLLLGLGFTWLFFQQRQGVETKQIANQTQQMDIAAGATHAILTSGDGAPIALDSNSMLELASNQILLNKDTLQRFHKVVWHTLETPRASEYKLTLPDGSRVHLNAGSKLHFPSAFSGSIREVRLEGEAYFEVAHQANQPFQVLSANQQIEVLGTSFNVSAYAEEALRTTLVSGKVAVKTPAGELFLNPGQQAVWAKGQLSKADVDVEEAIAWAQSRIVFSKKNLQQITKQLERWYDVDFVFADNLQDLKTKTFSGNIARSSSLAEVLNIITLNHSINYKIEGRKVYVLKTTKH</sequence>
<comment type="caution">
    <text evidence="4">The sequence shown here is derived from an EMBL/GenBank/DDBJ whole genome shotgun (WGS) entry which is preliminary data.</text>
</comment>
<dbReference type="AlphaFoldDB" id="A0A6N8KVL8"/>
<dbReference type="Pfam" id="PF04773">
    <property type="entry name" value="FecR"/>
    <property type="match status" value="1"/>
</dbReference>
<dbReference type="PANTHER" id="PTHR30273">
    <property type="entry name" value="PERIPLASMIC SIGNAL SENSOR AND SIGMA FACTOR ACTIVATOR FECR-RELATED"/>
    <property type="match status" value="1"/>
</dbReference>
<organism evidence="4 5">
    <name type="scientific">Sphingobacterium humi</name>
    <dbReference type="NCBI Taxonomy" id="1796905"/>
    <lineage>
        <taxon>Bacteria</taxon>
        <taxon>Pseudomonadati</taxon>
        <taxon>Bacteroidota</taxon>
        <taxon>Sphingobacteriia</taxon>
        <taxon>Sphingobacteriales</taxon>
        <taxon>Sphingobacteriaceae</taxon>
        <taxon>Sphingobacterium</taxon>
    </lineage>
</organism>
<dbReference type="InterPro" id="IPR006860">
    <property type="entry name" value="FecR"/>
</dbReference>
<reference evidence="4 5" key="1">
    <citation type="submission" date="2019-12" db="EMBL/GenBank/DDBJ databases">
        <authorList>
            <person name="Dong K."/>
        </authorList>
    </citation>
    <scope>NUCLEOTIDE SEQUENCE [LARGE SCALE GENOMIC DNA]</scope>
    <source>
        <strain evidence="4 5">JCM 31225</strain>
    </source>
</reference>
<dbReference type="GO" id="GO:0016989">
    <property type="term" value="F:sigma factor antagonist activity"/>
    <property type="evidence" value="ECO:0007669"/>
    <property type="project" value="TreeGrafter"/>
</dbReference>
<evidence type="ECO:0000313" key="5">
    <source>
        <dbReference type="Proteomes" id="UP000435036"/>
    </source>
</evidence>
<protein>
    <submittedName>
        <fullName evidence="4">DUF4974 domain-containing protein</fullName>
    </submittedName>
</protein>
<dbReference type="OrthoDB" id="704021at2"/>
<dbReference type="PANTHER" id="PTHR30273:SF2">
    <property type="entry name" value="PROTEIN FECR"/>
    <property type="match status" value="1"/>
</dbReference>